<reference evidence="1 2" key="1">
    <citation type="submission" date="2020-07" db="EMBL/GenBank/DDBJ databases">
        <title>Facklamia lactis sp. nov., isolated from raw milk.</title>
        <authorList>
            <person name="Doll E.V."/>
            <person name="Huptas C."/>
            <person name="Staib L."/>
            <person name="Wenning M."/>
            <person name="Scherer S."/>
        </authorList>
    </citation>
    <scope>NUCLEOTIDE SEQUENCE [LARGE SCALE GENOMIC DNA]</scope>
    <source>
        <strain evidence="1 2">DSM 111018</strain>
    </source>
</reference>
<proteinExistence type="predicted"/>
<protein>
    <submittedName>
        <fullName evidence="1">DUF177 domain-containing protein</fullName>
    </submittedName>
</protein>
<evidence type="ECO:0000313" key="2">
    <source>
        <dbReference type="Proteomes" id="UP000721415"/>
    </source>
</evidence>
<accession>A0ABS0LRE0</accession>
<sequence length="180" mass="20902">MKWTTRQIRESCHDGILNFKESLDLTAELKERKSEIIHIEPVQTNGYFVVRDEDIVLHCQLDTCVTLPSTRSLKAVEVPLNLMIKERYVDTDLETDVSDYEETTIVLEHDYIDLKTSALDNILLNLPIKVLDRGEEEEALPSGKDWAVITEEDYYLQQREKDLEDSRFAALKTLLKDQDD</sequence>
<organism evidence="1 2">
    <name type="scientific">Facklamia lactis</name>
    <dbReference type="NCBI Taxonomy" id="2749967"/>
    <lineage>
        <taxon>Bacteria</taxon>
        <taxon>Bacillati</taxon>
        <taxon>Bacillota</taxon>
        <taxon>Bacilli</taxon>
        <taxon>Lactobacillales</taxon>
        <taxon>Aerococcaceae</taxon>
        <taxon>Facklamia</taxon>
    </lineage>
</organism>
<gene>
    <name evidence="1" type="ORF">HZY91_07390</name>
</gene>
<dbReference type="InterPro" id="IPR003772">
    <property type="entry name" value="YceD"/>
</dbReference>
<dbReference type="Proteomes" id="UP000721415">
    <property type="component" value="Unassembled WGS sequence"/>
</dbReference>
<name>A0ABS0LRE0_9LACT</name>
<dbReference type="Pfam" id="PF02620">
    <property type="entry name" value="YceD"/>
    <property type="match status" value="1"/>
</dbReference>
<keyword evidence="2" id="KW-1185">Reference proteome</keyword>
<dbReference type="EMBL" id="JACBXQ010000004">
    <property type="protein sequence ID" value="MBG9986718.1"/>
    <property type="molecule type" value="Genomic_DNA"/>
</dbReference>
<comment type="caution">
    <text evidence="1">The sequence shown here is derived from an EMBL/GenBank/DDBJ whole genome shotgun (WGS) entry which is preliminary data.</text>
</comment>
<dbReference type="RefSeq" id="WP_197115637.1">
    <property type="nucleotide sequence ID" value="NZ_JACBXQ010000004.1"/>
</dbReference>
<evidence type="ECO:0000313" key="1">
    <source>
        <dbReference type="EMBL" id="MBG9986718.1"/>
    </source>
</evidence>